<keyword evidence="2" id="KW-1185">Reference proteome</keyword>
<evidence type="ECO:0000313" key="2">
    <source>
        <dbReference type="Proteomes" id="UP000383122"/>
    </source>
</evidence>
<dbReference type="Proteomes" id="UP000383122">
    <property type="component" value="Unassembled WGS sequence"/>
</dbReference>
<name>A0A5E4ZXW5_9BURK</name>
<organism evidence="1 2">
    <name type="scientific">Pandoraea anapnoica</name>
    <dbReference type="NCBI Taxonomy" id="2508301"/>
    <lineage>
        <taxon>Bacteria</taxon>
        <taxon>Pseudomonadati</taxon>
        <taxon>Pseudomonadota</taxon>
        <taxon>Betaproteobacteria</taxon>
        <taxon>Burkholderiales</taxon>
        <taxon>Burkholderiaceae</taxon>
        <taxon>Pandoraea</taxon>
    </lineage>
</organism>
<sequence length="180" mass="19738">MSQELNPPLRLCKAPMLAALEAHHHWLANLKHLRQMQLRADEGLLEADGALGDELANAANLNAIFNSQLAFINRQLAIQNQIWQGWLQIGASGPAVWAEQYHCAEKAWQNVFSDSVDVAPKSGVSAWEAWGDFTRSAIDAMNTMSGGATQTMVDRLASLQATFDGSASEKPAKRVRANRE</sequence>
<gene>
    <name evidence="1" type="ORF">PAN31117_01771</name>
</gene>
<accession>A0A5E4ZXW5</accession>
<evidence type="ECO:0000313" key="1">
    <source>
        <dbReference type="EMBL" id="VVE65143.1"/>
    </source>
</evidence>
<evidence type="ECO:0008006" key="3">
    <source>
        <dbReference type="Google" id="ProtNLM"/>
    </source>
</evidence>
<dbReference type="AlphaFoldDB" id="A0A5E4ZXW5"/>
<protein>
    <recommendedName>
        <fullName evidence="3">Phasin domain-containing protein</fullName>
    </recommendedName>
</protein>
<dbReference type="RefSeq" id="WP_150737852.1">
    <property type="nucleotide sequence ID" value="NZ_CABPSP010000004.1"/>
</dbReference>
<proteinExistence type="predicted"/>
<dbReference type="OrthoDB" id="8942900at2"/>
<reference evidence="1 2" key="1">
    <citation type="submission" date="2019-08" db="EMBL/GenBank/DDBJ databases">
        <authorList>
            <person name="Peeters C."/>
        </authorList>
    </citation>
    <scope>NUCLEOTIDE SEQUENCE [LARGE SCALE GENOMIC DNA]</scope>
    <source>
        <strain evidence="1 2">LMG 31117</strain>
    </source>
</reference>
<dbReference type="EMBL" id="CABPSP010000004">
    <property type="protein sequence ID" value="VVE65143.1"/>
    <property type="molecule type" value="Genomic_DNA"/>
</dbReference>